<organism evidence="2 3">
    <name type="scientific">Dibothriocephalus latus</name>
    <name type="common">Fish tapeworm</name>
    <name type="synonym">Diphyllobothrium latum</name>
    <dbReference type="NCBI Taxonomy" id="60516"/>
    <lineage>
        <taxon>Eukaryota</taxon>
        <taxon>Metazoa</taxon>
        <taxon>Spiralia</taxon>
        <taxon>Lophotrochozoa</taxon>
        <taxon>Platyhelminthes</taxon>
        <taxon>Cestoda</taxon>
        <taxon>Eucestoda</taxon>
        <taxon>Diphyllobothriidea</taxon>
        <taxon>Diphyllobothriidae</taxon>
        <taxon>Dibothriocephalus</taxon>
    </lineage>
</organism>
<keyword evidence="1" id="KW-0732">Signal</keyword>
<gene>
    <name evidence="2" type="ORF">DILT_LOCUS8767</name>
</gene>
<sequence length="128" mass="13784">MITPAFLFALALLGNARADSQAGADTIDVEPNQVFEKTFEAGLQITSMQFIPKATEGETLQNRKPAQPVDVKNPCTGSKNAPADAKANCFVVSKLLFPVTVKAKMESTDRILTLKGEGNKELTVTFKP</sequence>
<reference evidence="2 3" key="1">
    <citation type="submission" date="2018-11" db="EMBL/GenBank/DDBJ databases">
        <authorList>
            <consortium name="Pathogen Informatics"/>
        </authorList>
    </citation>
    <scope>NUCLEOTIDE SEQUENCE [LARGE SCALE GENOMIC DNA]</scope>
</reference>
<dbReference type="EMBL" id="UYRU01055142">
    <property type="protein sequence ID" value="VDN12936.1"/>
    <property type="molecule type" value="Genomic_DNA"/>
</dbReference>
<feature type="signal peptide" evidence="1">
    <location>
        <begin position="1"/>
        <end position="18"/>
    </location>
</feature>
<protein>
    <submittedName>
        <fullName evidence="2">Uncharacterized protein</fullName>
    </submittedName>
</protein>
<evidence type="ECO:0000256" key="1">
    <source>
        <dbReference type="SAM" id="SignalP"/>
    </source>
</evidence>
<keyword evidence="3" id="KW-1185">Reference proteome</keyword>
<accession>A0A3P7P4E8</accession>
<evidence type="ECO:0000313" key="2">
    <source>
        <dbReference type="EMBL" id="VDN12936.1"/>
    </source>
</evidence>
<dbReference type="Proteomes" id="UP000281553">
    <property type="component" value="Unassembled WGS sequence"/>
</dbReference>
<dbReference type="AlphaFoldDB" id="A0A3P7P4E8"/>
<name>A0A3P7P4E8_DIBLA</name>
<evidence type="ECO:0000313" key="3">
    <source>
        <dbReference type="Proteomes" id="UP000281553"/>
    </source>
</evidence>
<feature type="chain" id="PRO_5018120062" evidence="1">
    <location>
        <begin position="19"/>
        <end position="128"/>
    </location>
</feature>
<proteinExistence type="predicted"/>